<evidence type="ECO:0000313" key="2">
    <source>
        <dbReference type="EMBL" id="NYF99371.1"/>
    </source>
</evidence>
<feature type="region of interest" description="Disordered" evidence="1">
    <location>
        <begin position="1"/>
        <end position="66"/>
    </location>
</feature>
<accession>A0A852W133</accession>
<dbReference type="RefSeq" id="WP_185992071.1">
    <property type="nucleotide sequence ID" value="NZ_JACCAE010000001.1"/>
</dbReference>
<organism evidence="2 3">
    <name type="scientific">Janibacter cremeus</name>
    <dbReference type="NCBI Taxonomy" id="1285192"/>
    <lineage>
        <taxon>Bacteria</taxon>
        <taxon>Bacillati</taxon>
        <taxon>Actinomycetota</taxon>
        <taxon>Actinomycetes</taxon>
        <taxon>Micrococcales</taxon>
        <taxon>Intrasporangiaceae</taxon>
        <taxon>Janibacter</taxon>
    </lineage>
</organism>
<reference evidence="2 3" key="1">
    <citation type="submission" date="2020-07" db="EMBL/GenBank/DDBJ databases">
        <title>Sequencing the genomes of 1000 actinobacteria strains.</title>
        <authorList>
            <person name="Klenk H.-P."/>
        </authorList>
    </citation>
    <scope>NUCLEOTIDE SEQUENCE [LARGE SCALE GENOMIC DNA]</scope>
    <source>
        <strain evidence="2 3">DSM 26154</strain>
    </source>
</reference>
<comment type="caution">
    <text evidence="2">The sequence shown here is derived from an EMBL/GenBank/DDBJ whole genome shotgun (WGS) entry which is preliminary data.</text>
</comment>
<protein>
    <recommendedName>
        <fullName evidence="4">Antitoxin</fullName>
    </recommendedName>
</protein>
<evidence type="ECO:0000256" key="1">
    <source>
        <dbReference type="SAM" id="MobiDB-lite"/>
    </source>
</evidence>
<evidence type="ECO:0008006" key="4">
    <source>
        <dbReference type="Google" id="ProtNLM"/>
    </source>
</evidence>
<sequence>MGFDDLAGKAGDALNSEKGEELSDQGLDKAGEFAEGKGVDGDKVDKARDFADDKVGGGDDGGDGDN</sequence>
<dbReference type="Pfam" id="PF14013">
    <property type="entry name" value="MT0933_antitox"/>
    <property type="match status" value="1"/>
</dbReference>
<dbReference type="Proteomes" id="UP000554054">
    <property type="component" value="Unassembled WGS sequence"/>
</dbReference>
<proteinExistence type="predicted"/>
<dbReference type="InterPro" id="IPR028037">
    <property type="entry name" value="Antitoxin_Rv0909/MT0933"/>
</dbReference>
<keyword evidence="3" id="KW-1185">Reference proteome</keyword>
<feature type="compositionally biased region" description="Basic and acidic residues" evidence="1">
    <location>
        <begin position="15"/>
        <end position="57"/>
    </location>
</feature>
<name>A0A852W133_9MICO</name>
<dbReference type="AlphaFoldDB" id="A0A852W133"/>
<evidence type="ECO:0000313" key="3">
    <source>
        <dbReference type="Proteomes" id="UP000554054"/>
    </source>
</evidence>
<gene>
    <name evidence="2" type="ORF">BJY20_002763</name>
</gene>
<dbReference type="EMBL" id="JACCAE010000001">
    <property type="protein sequence ID" value="NYF99371.1"/>
    <property type="molecule type" value="Genomic_DNA"/>
</dbReference>